<evidence type="ECO:0000259" key="2">
    <source>
        <dbReference type="Pfam" id="PF00296"/>
    </source>
</evidence>
<dbReference type="GO" id="GO:0005829">
    <property type="term" value="C:cytosol"/>
    <property type="evidence" value="ECO:0007669"/>
    <property type="project" value="TreeGrafter"/>
</dbReference>
<sequence>MTTSHVPGKIKLSILDIATITNNKSATETFKDSLDRVQLAEQLGYTRYWFAEHHNSENQVSTSPEIMIAYAGAHTKKIRIGAGGIMLPNHSPLKVVENFLTLESMYPKRIDLGIGRASGTDGLTALALRRSREAINSNDFPEQLNETLAFFSNNFPPDHPFSQIRPFPVKTDTPEIFMLGSSNGGVQFAIEKGLGFVFASYLSPQLAVPVLRAYKQNFKPSIFSSIPKSMMSVIVITAETNEEAQYLAGPLELFWAKLYANGTISTFPTLEEASNHKYSPAEEAARKQNKDRFVIGGINKVKVRLRELAEQAMIDEIVLLDFYPELSASLKGYRLLAHEFLQ</sequence>
<dbReference type="RefSeq" id="WP_099519020.1">
    <property type="nucleotide sequence ID" value="NZ_CP016808.1"/>
</dbReference>
<dbReference type="EMBL" id="CP016808">
    <property type="protein sequence ID" value="ANY67847.1"/>
    <property type="molecule type" value="Genomic_DNA"/>
</dbReference>
<evidence type="ECO:0000313" key="3">
    <source>
        <dbReference type="EMBL" id="ANY67847.1"/>
    </source>
</evidence>
<dbReference type="InterPro" id="IPR050766">
    <property type="entry name" value="Bact_Lucif_Oxidored"/>
</dbReference>
<accession>A0A1B2DJE9</accession>
<dbReference type="Pfam" id="PF00296">
    <property type="entry name" value="Bac_luciferase"/>
    <property type="match status" value="1"/>
</dbReference>
<dbReference type="GO" id="GO:0016705">
    <property type="term" value="F:oxidoreductase activity, acting on paired donors, with incorporation or reduction of molecular oxygen"/>
    <property type="evidence" value="ECO:0007669"/>
    <property type="project" value="InterPro"/>
</dbReference>
<organism evidence="3">
    <name type="scientific">Paenibacillus sp. BIHB 4019</name>
    <dbReference type="NCBI Taxonomy" id="1870819"/>
    <lineage>
        <taxon>Bacteria</taxon>
        <taxon>Bacillati</taxon>
        <taxon>Bacillota</taxon>
        <taxon>Bacilli</taxon>
        <taxon>Bacillales</taxon>
        <taxon>Paenibacillaceae</taxon>
        <taxon>Paenibacillus</taxon>
    </lineage>
</organism>
<dbReference type="InterPro" id="IPR011251">
    <property type="entry name" value="Luciferase-like_dom"/>
</dbReference>
<comment type="similarity">
    <text evidence="1">To bacterial alkanal monooxygenase alpha and beta chains.</text>
</comment>
<feature type="domain" description="Luciferase-like" evidence="2">
    <location>
        <begin position="17"/>
        <end position="291"/>
    </location>
</feature>
<dbReference type="NCBIfam" id="TIGR03558">
    <property type="entry name" value="oxido_grp_1"/>
    <property type="match status" value="1"/>
</dbReference>
<dbReference type="Gene3D" id="3.20.20.30">
    <property type="entry name" value="Luciferase-like domain"/>
    <property type="match status" value="1"/>
</dbReference>
<dbReference type="AlphaFoldDB" id="A0A1B2DJE9"/>
<gene>
    <name evidence="3" type="ORF">BBD42_16230</name>
</gene>
<dbReference type="SUPFAM" id="SSF51679">
    <property type="entry name" value="Bacterial luciferase-like"/>
    <property type="match status" value="1"/>
</dbReference>
<evidence type="ECO:0000256" key="1">
    <source>
        <dbReference type="ARBA" id="ARBA00007789"/>
    </source>
</evidence>
<reference evidence="3" key="1">
    <citation type="submission" date="2016-08" db="EMBL/GenBank/DDBJ databases">
        <title>Complete Genome Seqeunce of Paenibacillus sp. BIHB 4019 from tea rhizoplane.</title>
        <authorList>
            <person name="Thakur R."/>
            <person name="Swarnkar M.K."/>
            <person name="Gulati A."/>
        </authorList>
    </citation>
    <scope>NUCLEOTIDE SEQUENCE [LARGE SCALE GENOMIC DNA]</scope>
    <source>
        <strain evidence="3">BIHB4019</strain>
    </source>
</reference>
<name>A0A1B2DJE9_9BACL</name>
<dbReference type="PANTHER" id="PTHR30137:SF6">
    <property type="entry name" value="LUCIFERASE-LIKE MONOOXYGENASE"/>
    <property type="match status" value="1"/>
</dbReference>
<proteinExistence type="predicted"/>
<dbReference type="InterPro" id="IPR019949">
    <property type="entry name" value="CmoO-like"/>
</dbReference>
<protein>
    <submittedName>
        <fullName evidence="3">Luciferase</fullName>
    </submittedName>
</protein>
<dbReference type="InterPro" id="IPR036661">
    <property type="entry name" value="Luciferase-like_sf"/>
</dbReference>
<dbReference type="PANTHER" id="PTHR30137">
    <property type="entry name" value="LUCIFERASE-LIKE MONOOXYGENASE"/>
    <property type="match status" value="1"/>
</dbReference>